<dbReference type="PANTHER" id="PTHR22306">
    <property type="entry name" value="CHROMOSOME 7 OPEN READING FRAME 50"/>
    <property type="match status" value="1"/>
</dbReference>
<dbReference type="AlphaFoldDB" id="A0A2H3JXB5"/>
<accession>A0A2H3JXB5</accession>
<evidence type="ECO:0000313" key="4">
    <source>
        <dbReference type="Proteomes" id="UP000218811"/>
    </source>
</evidence>
<dbReference type="Proteomes" id="UP000218811">
    <property type="component" value="Unassembled WGS sequence"/>
</dbReference>
<feature type="region of interest" description="Disordered" evidence="1">
    <location>
        <begin position="1"/>
        <end position="235"/>
    </location>
</feature>
<dbReference type="OMA" id="WLIRNIW"/>
<organism evidence="3 4">
    <name type="scientific">Wolfiporia cocos (strain MD-104)</name>
    <name type="common">Brown rot fungus</name>
    <dbReference type="NCBI Taxonomy" id="742152"/>
    <lineage>
        <taxon>Eukaryota</taxon>
        <taxon>Fungi</taxon>
        <taxon>Dikarya</taxon>
        <taxon>Basidiomycota</taxon>
        <taxon>Agaricomycotina</taxon>
        <taxon>Agaricomycetes</taxon>
        <taxon>Polyporales</taxon>
        <taxon>Phaeolaceae</taxon>
        <taxon>Wolfiporia</taxon>
    </lineage>
</organism>
<reference evidence="3 4" key="1">
    <citation type="journal article" date="2012" name="Science">
        <title>The Paleozoic origin of enzymatic lignin decomposition reconstructed from 31 fungal genomes.</title>
        <authorList>
            <person name="Floudas D."/>
            <person name="Binder M."/>
            <person name="Riley R."/>
            <person name="Barry K."/>
            <person name="Blanchette R.A."/>
            <person name="Henrissat B."/>
            <person name="Martinez A.T."/>
            <person name="Otillar R."/>
            <person name="Spatafora J.W."/>
            <person name="Yadav J.S."/>
            <person name="Aerts A."/>
            <person name="Benoit I."/>
            <person name="Boyd A."/>
            <person name="Carlson A."/>
            <person name="Copeland A."/>
            <person name="Coutinho P.M."/>
            <person name="de Vries R.P."/>
            <person name="Ferreira P."/>
            <person name="Findley K."/>
            <person name="Foster B."/>
            <person name="Gaskell J."/>
            <person name="Glotzer D."/>
            <person name="Gorecki P."/>
            <person name="Heitman J."/>
            <person name="Hesse C."/>
            <person name="Hori C."/>
            <person name="Igarashi K."/>
            <person name="Jurgens J.A."/>
            <person name="Kallen N."/>
            <person name="Kersten P."/>
            <person name="Kohler A."/>
            <person name="Kuees U."/>
            <person name="Kumar T.K.A."/>
            <person name="Kuo A."/>
            <person name="LaButti K."/>
            <person name="Larrondo L.F."/>
            <person name="Lindquist E."/>
            <person name="Ling A."/>
            <person name="Lombard V."/>
            <person name="Lucas S."/>
            <person name="Lundell T."/>
            <person name="Martin R."/>
            <person name="McLaughlin D.J."/>
            <person name="Morgenstern I."/>
            <person name="Morin E."/>
            <person name="Murat C."/>
            <person name="Nagy L.G."/>
            <person name="Nolan M."/>
            <person name="Ohm R.A."/>
            <person name="Patyshakuliyeva A."/>
            <person name="Rokas A."/>
            <person name="Ruiz-Duenas F.J."/>
            <person name="Sabat G."/>
            <person name="Salamov A."/>
            <person name="Samejima M."/>
            <person name="Schmutz J."/>
            <person name="Slot J.C."/>
            <person name="St John F."/>
            <person name="Stenlid J."/>
            <person name="Sun H."/>
            <person name="Sun S."/>
            <person name="Syed K."/>
            <person name="Tsang A."/>
            <person name="Wiebenga A."/>
            <person name="Young D."/>
            <person name="Pisabarro A."/>
            <person name="Eastwood D.C."/>
            <person name="Martin F."/>
            <person name="Cullen D."/>
            <person name="Grigoriev I.V."/>
            <person name="Hibbett D.S."/>
        </authorList>
    </citation>
    <scope>NUCLEOTIDE SEQUENCE [LARGE SCALE GENOMIC DNA]</scope>
    <source>
        <strain evidence="3 4">MD-104</strain>
    </source>
</reference>
<keyword evidence="4" id="KW-1185">Reference proteome</keyword>
<evidence type="ECO:0000259" key="2">
    <source>
        <dbReference type="Pfam" id="PF10180"/>
    </source>
</evidence>
<dbReference type="InterPro" id="IPR019327">
    <property type="entry name" value="WKF"/>
</dbReference>
<protein>
    <recommendedName>
        <fullName evidence="2">WKF domain-containing protein</fullName>
    </recommendedName>
</protein>
<dbReference type="PANTHER" id="PTHR22306:SF2">
    <property type="entry name" value="CHROMOSOME 7 OPEN READING FRAME 50"/>
    <property type="match status" value="1"/>
</dbReference>
<evidence type="ECO:0000313" key="3">
    <source>
        <dbReference type="EMBL" id="PCH41374.1"/>
    </source>
</evidence>
<name>A0A2H3JXB5_WOLCO</name>
<feature type="compositionally biased region" description="Polar residues" evidence="1">
    <location>
        <begin position="349"/>
        <end position="379"/>
    </location>
</feature>
<dbReference type="STRING" id="742152.A0A2H3JXB5"/>
<sequence length="396" mass="44015">MSVEGVDTQATTRKSKKSKVKHDHDAKHEPTVQAKSSDQPVEGSAADTKKHVKKSKRKKETSQVDAPEVVADDADRPDKLEKKSKRRQKEVDTVVDSASPDTAPEGKPKKEKKKKRNTAEISDAIEPVALENLPKESTQDAVAEGAGAQDEAVEDGDAQKTRKKKRSREKDTSQEAEVQAGTEEKKKKRKEKRKWEETTADAQEDAREGKGRREKKRKTGSSELPDPSEDESLSEQACKALSYAFTQFDDPSKWKFNKARQNWLIRNVWSSTAIPDTYMPLLTRYFTGVKGGVRDALIKTCQDAVSAPLPSEPVAGTKSAEATKSTEKETATTVDSSNNTSDQTKRNRATTLLAQSPSEGNDTLSPYNDDNKFSTSFNHYSNTTRYTRQDSTMRSI</sequence>
<feature type="domain" description="WKF" evidence="2">
    <location>
        <begin position="243"/>
        <end position="303"/>
    </location>
</feature>
<gene>
    <name evidence="3" type="ORF">WOLCODRAFT_163035</name>
</gene>
<dbReference type="Pfam" id="PF10180">
    <property type="entry name" value="WKF"/>
    <property type="match status" value="1"/>
</dbReference>
<feature type="compositionally biased region" description="Basic residues" evidence="1">
    <location>
        <begin position="50"/>
        <end position="59"/>
    </location>
</feature>
<feature type="region of interest" description="Disordered" evidence="1">
    <location>
        <begin position="307"/>
        <end position="379"/>
    </location>
</feature>
<dbReference type="EMBL" id="KB468113">
    <property type="protein sequence ID" value="PCH41374.1"/>
    <property type="molecule type" value="Genomic_DNA"/>
</dbReference>
<evidence type="ECO:0000256" key="1">
    <source>
        <dbReference type="SAM" id="MobiDB-lite"/>
    </source>
</evidence>
<dbReference type="OrthoDB" id="10261563at2759"/>
<proteinExistence type="predicted"/>